<feature type="compositionally biased region" description="Polar residues" evidence="1">
    <location>
        <begin position="1678"/>
        <end position="1688"/>
    </location>
</feature>
<feature type="region of interest" description="Disordered" evidence="1">
    <location>
        <begin position="2588"/>
        <end position="2625"/>
    </location>
</feature>
<reference evidence="4" key="1">
    <citation type="submission" date="2019-11" db="UniProtKB">
        <authorList>
            <consortium name="WormBaseParasite"/>
        </authorList>
    </citation>
    <scope>IDENTIFICATION</scope>
</reference>
<evidence type="ECO:0000313" key="4">
    <source>
        <dbReference type="WBParaSite" id="MCU_003087-RB"/>
    </source>
</evidence>
<feature type="region of interest" description="Disordered" evidence="1">
    <location>
        <begin position="1666"/>
        <end position="1714"/>
    </location>
</feature>
<feature type="domain" description="FMP27/BLTP2/Hobbit GFWDK motif-containing RBG unit" evidence="3">
    <location>
        <begin position="1102"/>
        <end position="1238"/>
    </location>
</feature>
<dbReference type="Pfam" id="PF10344">
    <property type="entry name" value="Hobbit"/>
    <property type="match status" value="1"/>
</dbReference>
<keyword evidence="2" id="KW-0812">Transmembrane</keyword>
<proteinExistence type="predicted"/>
<feature type="region of interest" description="Disordered" evidence="1">
    <location>
        <begin position="1560"/>
        <end position="1586"/>
    </location>
</feature>
<evidence type="ECO:0000256" key="2">
    <source>
        <dbReference type="SAM" id="Phobius"/>
    </source>
</evidence>
<organism evidence="4">
    <name type="scientific">Mesocestoides corti</name>
    <name type="common">Flatworm</name>
    <dbReference type="NCBI Taxonomy" id="53468"/>
    <lineage>
        <taxon>Eukaryota</taxon>
        <taxon>Metazoa</taxon>
        <taxon>Spiralia</taxon>
        <taxon>Lophotrochozoa</taxon>
        <taxon>Platyhelminthes</taxon>
        <taxon>Cestoda</taxon>
        <taxon>Eucestoda</taxon>
        <taxon>Cyclophyllidea</taxon>
        <taxon>Mesocestoididae</taxon>
        <taxon>Mesocestoides</taxon>
    </lineage>
</organism>
<dbReference type="WBParaSite" id="MCU_003087-RB">
    <property type="protein sequence ID" value="MCU_003087-RB"/>
    <property type="gene ID" value="MCU_003087"/>
</dbReference>
<feature type="compositionally biased region" description="Basic and acidic residues" evidence="1">
    <location>
        <begin position="2356"/>
        <end position="2365"/>
    </location>
</feature>
<name>A0A5K3EU02_MESCO</name>
<evidence type="ECO:0000256" key="1">
    <source>
        <dbReference type="SAM" id="MobiDB-lite"/>
    </source>
</evidence>
<feature type="compositionally biased region" description="Low complexity" evidence="1">
    <location>
        <begin position="2597"/>
        <end position="2613"/>
    </location>
</feature>
<dbReference type="PANTHER" id="PTHR15678:SF6">
    <property type="entry name" value="BRIDGE-LIKE LIPID TRANSFER PROTEIN FAMILY MEMBER 2"/>
    <property type="match status" value="1"/>
</dbReference>
<dbReference type="InterPro" id="IPR045167">
    <property type="entry name" value="Hobbit"/>
</dbReference>
<keyword evidence="2" id="KW-1133">Transmembrane helix</keyword>
<protein>
    <submittedName>
        <fullName evidence="4">Fmp27_GFWDK domain-containing protein</fullName>
    </submittedName>
</protein>
<accession>A0A5K3EU02</accession>
<feature type="region of interest" description="Disordered" evidence="1">
    <location>
        <begin position="2302"/>
        <end position="2365"/>
    </location>
</feature>
<sequence length="2669" mass="298161">MLYVTLIIVITILCIFFVIPRILFYGISWRLKQILPCVVGASRLSFRSAHLVKISFLTGDSIEIDKINLTSWLLDPNAISLFCFYVSCIHFNTSPDGLAEMSYLISCARSLPSVKPTKKFSHNLGVLRWFTLVVKSCRIHLSYTKMTCVDPSTVSSTYNRSAFSLLLLENLSISFHRFRREILLQAGKLTIKPLVAANYLCDDDWTCAQCGETYCETLDDVAPSSTCWFCRRSHLCGTFVAVLSTAIMVKISLSASRPEDKTVGIKFYGVKLIALESTLNQFERAITSDLPTQDFHFDRPRPTSPQLTSSKLSINVDFLPSASSIATSGSDSSISVSLLRQPLDRSLSVTLRRLRGSLEHSSPKTLDNVSLSIDHLKLTSGCIPGPRYASREFLLTGLDLAGTFSAENCECVLSIRGAFFGLAHDVLEEEFFASLLLTAHSIALSHHLISNLQVPNSRASFGSWIDAKSVHVLIRLEQTTECDFVMCLAHLPAPAAAAAVVQSFGPSKLDLTLPGVATGSFSFVLETASVRLEAHRPRLDEPSAVSCVDDETSIPISDVFVHSDSTLKTSLIYVDQLSAWCHTNVIGFRISGVEVEVVSALVVNFFKHLPEDAFASGGGHARTPKWLPEFSTPNAAAFFHRFTLDGHFESMVVGLQASCGPRIVYSLATAHSSASPLPRCSPSRSSSLSARSASRSHQPLFLEFSFSRSEFIYHQTSATAHSLLTLPSFQVCCNVGHKEMEVFFGDAVDLAFNPGVHLCVCEFLLLLRVLRLRHSKQEAVGLEPSAWNVEVHNTAHTRLTYASGRHVVTALFSSVDALLGNSPIRGLALRLTSSKLVVQCDNRDIAVLQNLVLRRLPPSSAHRKVAFQLTTPENTCLEFHTEGVRITFPYNYKFSECFDEFVNVRRMHKLAASPKSAFFADIKQLLATSSSGEGPSSRIPCDYVIRVKKFTLEIKDDPFECKLSDDFMVLMDESVEQQKRVAALTSQLERSRHQNRGVVSEVELQSCLKQLEFQRAAEYIARIRRFYSGYTMADDLFTWSMDSASLHVLADEAYNSSAKVIAEIQRIDDVSPWNDLQASDFTQLCCRRIHLSVARFCWQLRDYSKPLIDAADLTVTGPFAVAIRKSVDRQGQRDREVTPGVPWDPPVVTITRHVSPVKFFYELVANMKELFICYGSNWEPAWTWLNLRLDGVRRVSMDPSLPPLGWWDRVRLNYHGRLAFTCDFMSWLYPTSLDPYNNTEFLTFQWTRSMFDWTPGRVFVNGDLDLFFQTASKYDGICHVLEIQGLNFEATLDWLSFGNQFDHHAVVTVNGKRLSANELATHDSFKAFRGNRLLLRLAFTLTDQQVLPPRCFIYTNLLKLFDRLKMCLSRIARPIRRGPVFRCIRPRKPLFGHLLQCLELSVQLPRLEVTYWVSYAMRLGVHARMGAVTLRSLFRVHVEGERETMTVDQKTVYVLPTANQHRRISPQWSLQVVDARVLNCRAWLLHQPDRTALHLISAGDGNAPNWHCQDANGLPTAFPPNSELLTFSSVRFERDIKSRTELPVQEVRVRIPGLEERVVVDEHTSSNSPDHATPGKRRPSRVQFSHEDLEPVHRVLVENPKMRWNETNRNLVYAMMNIYNHAQALKKNLSAQALKGISLSPDHTAIDSGNKESSYQPVTNSISENEESMSLGNDGIVESQTPSGNAAASKSADLKAVQSVEDENSLSPSSSVSRGDVLTANTAAAAACGWKNVPMLARLIEEAETAKFYAYCEEEPKQPDVLDQLQGLSLCTSCPVLSRQWHIELINTQVMLKPSECAGYVIVSAAKARLDSVEHPPVWRDARLLAKSSLVGQMECMQYYATVGGLDASTPDQWLSTADVRDWQQLGTDFGQDALSGRPEVVGSGHAVGGVVSAAPTNLTASTQNIQLQRMVSRCACQFVYVTYTPVEPDCLPSPRVVPPLPPEDGDSKILQNQEGADTFTLLHRTLNLCTNSLQYSMVFDIVNNLLLYVEPKQKERFERNRVGLSLLDERELRKSILTDQETLRAMVNMQRAYERDLWALLREFDQLLRNTQPTLKLCEFFDGPTRHLPTALSAQTEQILAFEERIGQLKASIVAKNSLLSQSIAHFQRVHVQSQRLQGQIAASVVREAVGSRQRETAIVGTCNSNADTQPSPQPTTGLLDEEEIVRRDEVCFEHARWRMTELDGQIGLADVELRGFLYSRTHRRDVSGSHRFQLGSMRVQSLAPNSYFKEVLLPDTSSYHYTGGPMIRVACTQRPPVGGISVKEVMEISVTPLVLQVSKQFYNKLMPFFFPERGNEEAHHHGQSVDACGGDTADSETYPPPSGLLRIGSSRLASDVAASPSMPPDDNASADGTVRSKRERGGKLMARFDPKSWSGRLRPHSVRIRANDTTTAHAASPSAIRRRLGGANRPVHHHHPHYGVVGEAGVVAEDAIGDANLTVEQTLSVPNQSDVPSVFTTVASSERSAPSQMHTTTTVVLDSTGTSTVEPAVSTLPIDVMRERARRNHVFLYIKIPSFPIRLSYKGDKQKNLADVTGFELNIPMLEYHNRLWTWLDFLMEVKVRVRKQLIKEVIKQKLRPRRALSWHNSHSALSDRVPPNTTATTTPATAASPSHHVNRHPTSTNSNCQVAVVVDESRKREQEVLELILGRHAAENPRQPSGRKKFRVFR</sequence>
<dbReference type="InterPro" id="IPR019441">
    <property type="entry name" value="FMP27/BLTP2/Hobbit_GFWDK_RBG"/>
</dbReference>
<dbReference type="SMART" id="SM01214">
    <property type="entry name" value="Fmp27_GFWDK"/>
    <property type="match status" value="1"/>
</dbReference>
<keyword evidence="2" id="KW-0472">Membrane</keyword>
<dbReference type="PANTHER" id="PTHR15678">
    <property type="entry name" value="ANTIGEN MLAA-22-RELATED"/>
    <property type="match status" value="1"/>
</dbReference>
<feature type="transmembrane region" description="Helical" evidence="2">
    <location>
        <begin position="6"/>
        <end position="24"/>
    </location>
</feature>
<evidence type="ECO:0000259" key="3">
    <source>
        <dbReference type="SMART" id="SM01214"/>
    </source>
</evidence>